<accession>A0A9P4JDD8</accession>
<organism evidence="1 2">
    <name type="scientific">Delitschia confertaspora ATCC 74209</name>
    <dbReference type="NCBI Taxonomy" id="1513339"/>
    <lineage>
        <taxon>Eukaryota</taxon>
        <taxon>Fungi</taxon>
        <taxon>Dikarya</taxon>
        <taxon>Ascomycota</taxon>
        <taxon>Pezizomycotina</taxon>
        <taxon>Dothideomycetes</taxon>
        <taxon>Pleosporomycetidae</taxon>
        <taxon>Pleosporales</taxon>
        <taxon>Delitschiaceae</taxon>
        <taxon>Delitschia</taxon>
    </lineage>
</organism>
<sequence length="68" mass="7723">MDEMYVIAHTHTRLQPPLLFEKSSLNPTSFSNRNYHIQHRGSNCRGSQQCGTIEESLMGGVDRMMLGI</sequence>
<proteinExistence type="predicted"/>
<evidence type="ECO:0000313" key="1">
    <source>
        <dbReference type="EMBL" id="KAF2196244.1"/>
    </source>
</evidence>
<evidence type="ECO:0000313" key="2">
    <source>
        <dbReference type="Proteomes" id="UP000799536"/>
    </source>
</evidence>
<dbReference type="Proteomes" id="UP000799536">
    <property type="component" value="Unassembled WGS sequence"/>
</dbReference>
<gene>
    <name evidence="1" type="ORF">GQ43DRAFT_268460</name>
</gene>
<dbReference type="AlphaFoldDB" id="A0A9P4JDD8"/>
<protein>
    <submittedName>
        <fullName evidence="1">Uncharacterized protein</fullName>
    </submittedName>
</protein>
<comment type="caution">
    <text evidence="1">The sequence shown here is derived from an EMBL/GenBank/DDBJ whole genome shotgun (WGS) entry which is preliminary data.</text>
</comment>
<reference evidence="1" key="1">
    <citation type="journal article" date="2020" name="Stud. Mycol.">
        <title>101 Dothideomycetes genomes: a test case for predicting lifestyles and emergence of pathogens.</title>
        <authorList>
            <person name="Haridas S."/>
            <person name="Albert R."/>
            <person name="Binder M."/>
            <person name="Bloem J."/>
            <person name="Labutti K."/>
            <person name="Salamov A."/>
            <person name="Andreopoulos B."/>
            <person name="Baker S."/>
            <person name="Barry K."/>
            <person name="Bills G."/>
            <person name="Bluhm B."/>
            <person name="Cannon C."/>
            <person name="Castanera R."/>
            <person name="Culley D."/>
            <person name="Daum C."/>
            <person name="Ezra D."/>
            <person name="Gonzalez J."/>
            <person name="Henrissat B."/>
            <person name="Kuo A."/>
            <person name="Liang C."/>
            <person name="Lipzen A."/>
            <person name="Lutzoni F."/>
            <person name="Magnuson J."/>
            <person name="Mondo S."/>
            <person name="Nolan M."/>
            <person name="Ohm R."/>
            <person name="Pangilinan J."/>
            <person name="Park H.-J."/>
            <person name="Ramirez L."/>
            <person name="Alfaro M."/>
            <person name="Sun H."/>
            <person name="Tritt A."/>
            <person name="Yoshinaga Y."/>
            <person name="Zwiers L.-H."/>
            <person name="Turgeon B."/>
            <person name="Goodwin S."/>
            <person name="Spatafora J."/>
            <person name="Crous P."/>
            <person name="Grigoriev I."/>
        </authorList>
    </citation>
    <scope>NUCLEOTIDE SEQUENCE</scope>
    <source>
        <strain evidence="1">ATCC 74209</strain>
    </source>
</reference>
<dbReference type="EMBL" id="ML994437">
    <property type="protein sequence ID" value="KAF2196244.1"/>
    <property type="molecule type" value="Genomic_DNA"/>
</dbReference>
<name>A0A9P4JDD8_9PLEO</name>
<keyword evidence="2" id="KW-1185">Reference proteome</keyword>